<dbReference type="GO" id="GO:0000724">
    <property type="term" value="P:double-strand break repair via homologous recombination"/>
    <property type="evidence" value="ECO:0007669"/>
    <property type="project" value="TreeGrafter"/>
</dbReference>
<keyword evidence="3" id="KW-0413">Isomerase</keyword>
<dbReference type="OMA" id="HATYVRA"/>
<evidence type="ECO:0000256" key="5">
    <source>
        <dbReference type="ARBA" id="ARBA00034808"/>
    </source>
</evidence>
<proteinExistence type="inferred from homology"/>
<evidence type="ECO:0000313" key="7">
    <source>
        <dbReference type="Proteomes" id="UP000193240"/>
    </source>
</evidence>
<dbReference type="PANTHER" id="PTHR13710:SF105">
    <property type="entry name" value="ATP-DEPENDENT DNA HELICASE Q1"/>
    <property type="match status" value="1"/>
</dbReference>
<protein>
    <recommendedName>
        <fullName evidence="5">DNA 3'-5' helicase</fullName>
        <ecNumber evidence="5">5.6.2.4</ecNumber>
    </recommendedName>
</protein>
<dbReference type="InParanoid" id="A0A1Y2LHI1"/>
<dbReference type="GO" id="GO:0005694">
    <property type="term" value="C:chromosome"/>
    <property type="evidence" value="ECO:0007669"/>
    <property type="project" value="TreeGrafter"/>
</dbReference>
<organism evidence="6 7">
    <name type="scientific">Epicoccum nigrum</name>
    <name type="common">Soil fungus</name>
    <name type="synonym">Epicoccum purpurascens</name>
    <dbReference type="NCBI Taxonomy" id="105696"/>
    <lineage>
        <taxon>Eukaryota</taxon>
        <taxon>Fungi</taxon>
        <taxon>Dikarya</taxon>
        <taxon>Ascomycota</taxon>
        <taxon>Pezizomycotina</taxon>
        <taxon>Dothideomycetes</taxon>
        <taxon>Pleosporomycetidae</taxon>
        <taxon>Pleosporales</taxon>
        <taxon>Pleosporineae</taxon>
        <taxon>Didymellaceae</taxon>
        <taxon>Epicoccum</taxon>
    </lineage>
</organism>
<dbReference type="Gene3D" id="3.40.50.300">
    <property type="entry name" value="P-loop containing nucleotide triphosphate hydrolases"/>
    <property type="match status" value="1"/>
</dbReference>
<dbReference type="SUPFAM" id="SSF52540">
    <property type="entry name" value="P-loop containing nucleoside triphosphate hydrolases"/>
    <property type="match status" value="1"/>
</dbReference>
<dbReference type="GO" id="GO:0005737">
    <property type="term" value="C:cytoplasm"/>
    <property type="evidence" value="ECO:0007669"/>
    <property type="project" value="TreeGrafter"/>
</dbReference>
<name>A0A1Y2LHI1_EPING</name>
<gene>
    <name evidence="6" type="ORF">B5807_12145</name>
</gene>
<dbReference type="EMBL" id="KZ107876">
    <property type="protein sequence ID" value="OSS43275.1"/>
    <property type="molecule type" value="Genomic_DNA"/>
</dbReference>
<evidence type="ECO:0000256" key="2">
    <source>
        <dbReference type="ARBA" id="ARBA00023125"/>
    </source>
</evidence>
<evidence type="ECO:0000256" key="4">
    <source>
        <dbReference type="ARBA" id="ARBA00034617"/>
    </source>
</evidence>
<keyword evidence="2" id="KW-0238">DNA-binding</keyword>
<dbReference type="InterPro" id="IPR027417">
    <property type="entry name" value="P-loop_NTPase"/>
</dbReference>
<dbReference type="GO" id="GO:0043138">
    <property type="term" value="F:3'-5' DNA helicase activity"/>
    <property type="evidence" value="ECO:0007669"/>
    <property type="project" value="UniProtKB-EC"/>
</dbReference>
<reference evidence="6 7" key="1">
    <citation type="journal article" date="2017" name="Genome Announc.">
        <title>Genome sequence of the saprophytic ascomycete Epicoccum nigrum ICMP 19927 strain isolated from New Zealand.</title>
        <authorList>
            <person name="Fokin M."/>
            <person name="Fleetwood D."/>
            <person name="Weir B.S."/>
            <person name="Villas-Boas S.G."/>
        </authorList>
    </citation>
    <scope>NUCLEOTIDE SEQUENCE [LARGE SCALE GENOMIC DNA]</scope>
    <source>
        <strain evidence="6 7">ICMP 19927</strain>
    </source>
</reference>
<dbReference type="PANTHER" id="PTHR13710">
    <property type="entry name" value="DNA HELICASE RECQ FAMILY MEMBER"/>
    <property type="match status" value="1"/>
</dbReference>
<evidence type="ECO:0000256" key="3">
    <source>
        <dbReference type="ARBA" id="ARBA00023235"/>
    </source>
</evidence>
<dbReference type="GO" id="GO:0009378">
    <property type="term" value="F:four-way junction helicase activity"/>
    <property type="evidence" value="ECO:0007669"/>
    <property type="project" value="TreeGrafter"/>
</dbReference>
<dbReference type="AlphaFoldDB" id="A0A1Y2LHI1"/>
<dbReference type="Proteomes" id="UP000193240">
    <property type="component" value="Unassembled WGS sequence"/>
</dbReference>
<evidence type="ECO:0000256" key="1">
    <source>
        <dbReference type="ARBA" id="ARBA00005446"/>
    </source>
</evidence>
<comment type="catalytic activity">
    <reaction evidence="4">
        <text>Couples ATP hydrolysis with the unwinding of duplex DNA by translocating in the 3'-5' direction.</text>
        <dbReference type="EC" id="5.6.2.4"/>
    </reaction>
</comment>
<dbReference type="STRING" id="105696.A0A1Y2LHI1"/>
<comment type="similarity">
    <text evidence="1">Belongs to the helicase family. RecQ subfamily.</text>
</comment>
<dbReference type="EC" id="5.6.2.4" evidence="5"/>
<dbReference type="GO" id="GO:0003677">
    <property type="term" value="F:DNA binding"/>
    <property type="evidence" value="ECO:0007669"/>
    <property type="project" value="UniProtKB-KW"/>
</dbReference>
<evidence type="ECO:0000313" key="6">
    <source>
        <dbReference type="EMBL" id="OSS43275.1"/>
    </source>
</evidence>
<sequence>MQQVLSQQDVGFQSAEQERALHAVIDRQTPLVVVLLTGRGKSLLFSVLACMDDAGVTVVVVLYQALIEHLVEQMQQRGIDCIKWKHSKSSPAAVVVVSADAAGDTTSNSNFLGYVSTLSSKGLLQRVVVDKCHLIITSSD</sequence>
<keyword evidence="7" id="KW-1185">Reference proteome</keyword>
<accession>A0A1Y2LHI1</accession>